<sequence length="96" mass="11341">MNWRIAQAKQRFSELINAATKEPQRIYNRDRLIAVVVEAEMFEEFLSWRKQRKQLSLADAFGELRQIAVEEDYTFETPSRQDRSNSFAEVLNDLSV</sequence>
<evidence type="ECO:0000313" key="4">
    <source>
        <dbReference type="Proteomes" id="UP000252107"/>
    </source>
</evidence>
<comment type="function">
    <text evidence="2">Antitoxin component of a type II toxin-antitoxin (TA) system.</text>
</comment>
<keyword evidence="4" id="KW-1185">Reference proteome</keyword>
<dbReference type="InterPro" id="IPR006442">
    <property type="entry name" value="Antitoxin_Phd/YefM"/>
</dbReference>
<dbReference type="Proteomes" id="UP000252107">
    <property type="component" value="Unassembled WGS sequence"/>
</dbReference>
<comment type="caution">
    <text evidence="3">The sequence shown here is derived from an EMBL/GenBank/DDBJ whole genome shotgun (WGS) entry which is preliminary data.</text>
</comment>
<evidence type="ECO:0000256" key="2">
    <source>
        <dbReference type="RuleBase" id="RU362080"/>
    </source>
</evidence>
<accession>A0A367R6N5</accession>
<dbReference type="SUPFAM" id="SSF143120">
    <property type="entry name" value="YefM-like"/>
    <property type="match status" value="1"/>
</dbReference>
<name>A0A367R6N5_9NOSO</name>
<dbReference type="EMBL" id="LXQD01000225">
    <property type="protein sequence ID" value="RCJ31591.1"/>
    <property type="molecule type" value="Genomic_DNA"/>
</dbReference>
<organism evidence="3 4">
    <name type="scientific">Nostoc minutum NIES-26</name>
    <dbReference type="NCBI Taxonomy" id="1844469"/>
    <lineage>
        <taxon>Bacteria</taxon>
        <taxon>Bacillati</taxon>
        <taxon>Cyanobacteriota</taxon>
        <taxon>Cyanophyceae</taxon>
        <taxon>Nostocales</taxon>
        <taxon>Nostocaceae</taxon>
        <taxon>Nostoc</taxon>
    </lineage>
</organism>
<dbReference type="NCBIfam" id="TIGR01552">
    <property type="entry name" value="phd_fam"/>
    <property type="match status" value="1"/>
</dbReference>
<comment type="similarity">
    <text evidence="1 2">Belongs to the phD/YefM antitoxin family.</text>
</comment>
<gene>
    <name evidence="3" type="ORF">A6770_19640</name>
</gene>
<evidence type="ECO:0000256" key="1">
    <source>
        <dbReference type="ARBA" id="ARBA00009981"/>
    </source>
</evidence>
<protein>
    <recommendedName>
        <fullName evidence="2">Antitoxin</fullName>
    </recommendedName>
</protein>
<evidence type="ECO:0000313" key="3">
    <source>
        <dbReference type="EMBL" id="RCJ31591.1"/>
    </source>
</evidence>
<proteinExistence type="inferred from homology"/>
<dbReference type="InterPro" id="IPR036165">
    <property type="entry name" value="YefM-like_sf"/>
</dbReference>
<dbReference type="AlphaFoldDB" id="A0A367R6N5"/>
<reference evidence="3" key="1">
    <citation type="submission" date="2016-04" db="EMBL/GenBank/DDBJ databases">
        <authorList>
            <person name="Tabuchi Yagui T.R."/>
        </authorList>
    </citation>
    <scope>NUCLEOTIDE SEQUENCE [LARGE SCALE GENOMIC DNA]</scope>
    <source>
        <strain evidence="3">NIES-26</strain>
    </source>
</reference>
<dbReference type="Pfam" id="PF02604">
    <property type="entry name" value="PhdYeFM_antitox"/>
    <property type="match status" value="1"/>
</dbReference>
<dbReference type="Gene3D" id="3.40.1620.10">
    <property type="entry name" value="YefM-like domain"/>
    <property type="match status" value="1"/>
</dbReference>